<accession>A0A4Y3VUJ5</accession>
<dbReference type="Pfam" id="PF01048">
    <property type="entry name" value="PNP_UDP_1"/>
    <property type="match status" value="1"/>
</dbReference>
<feature type="domain" description="Nucleoside phosphorylase" evidence="2">
    <location>
        <begin position="7"/>
        <end position="236"/>
    </location>
</feature>
<dbReference type="GO" id="GO:0005829">
    <property type="term" value="C:cytosol"/>
    <property type="evidence" value="ECO:0007669"/>
    <property type="project" value="TreeGrafter"/>
</dbReference>
<protein>
    <submittedName>
        <fullName evidence="3">Nucleosidase</fullName>
    </submittedName>
</protein>
<dbReference type="AlphaFoldDB" id="A0A4Y3VUJ5"/>
<evidence type="ECO:0000256" key="1">
    <source>
        <dbReference type="SAM" id="MobiDB-lite"/>
    </source>
</evidence>
<dbReference type="Proteomes" id="UP000317881">
    <property type="component" value="Unassembled WGS sequence"/>
</dbReference>
<dbReference type="GO" id="GO:0019284">
    <property type="term" value="P:L-methionine salvage from S-adenosylmethionine"/>
    <property type="evidence" value="ECO:0007669"/>
    <property type="project" value="TreeGrafter"/>
</dbReference>
<evidence type="ECO:0000313" key="4">
    <source>
        <dbReference type="Proteomes" id="UP000317881"/>
    </source>
</evidence>
<dbReference type="InterPro" id="IPR035994">
    <property type="entry name" value="Nucleoside_phosphorylase_sf"/>
</dbReference>
<name>A0A4Y3VUJ5_9ACTN</name>
<dbReference type="PANTHER" id="PTHR46832">
    <property type="entry name" value="5'-METHYLTHIOADENOSINE/S-ADENOSYLHOMOCYSTEINE NUCLEOSIDASE"/>
    <property type="match status" value="1"/>
</dbReference>
<dbReference type="GO" id="GO:0009116">
    <property type="term" value="P:nucleoside metabolic process"/>
    <property type="evidence" value="ECO:0007669"/>
    <property type="project" value="InterPro"/>
</dbReference>
<sequence length="284" mass="30330">MPETNPTVVVLTALPVEYDAMRAHVEDVEELVHDDGTRVERGRLGGTPWTVAIAELGEGAVNAAALTMRIVSWLRPQALLFVGVAGGLRDDVEIGDVVVGTKVYAVQGGKQTPSGFLARPEVWHGSHRLLQAARSALRDLEGVRGHHKPIACGDVVLADDRSAFAEYIRRTYNDAYAIEMEGSGAAHAAHLSGQLDALVIRGISDRANPGKHAADASGSQKRAAAQVASVAVAVLRKHRPRGPGDSEEGPHRGPQYGGDHLDFRGSTFHGPFVAKRVERGDGEW</sequence>
<dbReference type="SUPFAM" id="SSF53167">
    <property type="entry name" value="Purine and uridine phosphorylases"/>
    <property type="match status" value="1"/>
</dbReference>
<feature type="region of interest" description="Disordered" evidence="1">
    <location>
        <begin position="237"/>
        <end position="262"/>
    </location>
</feature>
<dbReference type="Gene3D" id="3.40.50.1580">
    <property type="entry name" value="Nucleoside phosphorylase domain"/>
    <property type="match status" value="1"/>
</dbReference>
<keyword evidence="4" id="KW-1185">Reference proteome</keyword>
<dbReference type="PANTHER" id="PTHR46832:SF1">
    <property type="entry name" value="5'-METHYLTHIOADENOSINE_S-ADENOSYLHOMOCYSTEINE NUCLEOSIDASE"/>
    <property type="match status" value="1"/>
</dbReference>
<evidence type="ECO:0000313" key="3">
    <source>
        <dbReference type="EMBL" id="GEC10537.1"/>
    </source>
</evidence>
<dbReference type="CDD" id="cd09008">
    <property type="entry name" value="MTAN"/>
    <property type="match status" value="1"/>
</dbReference>
<dbReference type="GO" id="GO:0008782">
    <property type="term" value="F:adenosylhomocysteine nucleosidase activity"/>
    <property type="evidence" value="ECO:0007669"/>
    <property type="project" value="TreeGrafter"/>
</dbReference>
<dbReference type="EMBL" id="BJND01000118">
    <property type="protein sequence ID" value="GEC10537.1"/>
    <property type="molecule type" value="Genomic_DNA"/>
</dbReference>
<comment type="caution">
    <text evidence="3">The sequence shown here is derived from an EMBL/GenBank/DDBJ whole genome shotgun (WGS) entry which is preliminary data.</text>
</comment>
<dbReference type="InterPro" id="IPR000845">
    <property type="entry name" value="Nucleoside_phosphorylase_d"/>
</dbReference>
<reference evidence="3 4" key="1">
    <citation type="submission" date="2019-06" db="EMBL/GenBank/DDBJ databases">
        <title>Whole genome shotgun sequence of Streptomyces spinoverrucosus NBRC 14228.</title>
        <authorList>
            <person name="Hosoyama A."/>
            <person name="Uohara A."/>
            <person name="Ohji S."/>
            <person name="Ichikawa N."/>
        </authorList>
    </citation>
    <scope>NUCLEOTIDE SEQUENCE [LARGE SCALE GENOMIC DNA]</scope>
    <source>
        <strain evidence="3 4">NBRC 14228</strain>
    </source>
</reference>
<evidence type="ECO:0000259" key="2">
    <source>
        <dbReference type="Pfam" id="PF01048"/>
    </source>
</evidence>
<feature type="compositionally biased region" description="Basic and acidic residues" evidence="1">
    <location>
        <begin position="242"/>
        <end position="251"/>
    </location>
</feature>
<dbReference type="GO" id="GO:0008930">
    <property type="term" value="F:methylthioadenosine nucleosidase activity"/>
    <property type="evidence" value="ECO:0007669"/>
    <property type="project" value="TreeGrafter"/>
</dbReference>
<gene>
    <name evidence="3" type="ORF">SSP24_81920</name>
</gene>
<proteinExistence type="predicted"/>
<dbReference type="RefSeq" id="WP_167529862.1">
    <property type="nucleotide sequence ID" value="NZ_BJND01000118.1"/>
</dbReference>
<organism evidence="3 4">
    <name type="scientific">Streptomyces spinoverrucosus</name>
    <dbReference type="NCBI Taxonomy" id="284043"/>
    <lineage>
        <taxon>Bacteria</taxon>
        <taxon>Bacillati</taxon>
        <taxon>Actinomycetota</taxon>
        <taxon>Actinomycetes</taxon>
        <taxon>Kitasatosporales</taxon>
        <taxon>Streptomycetaceae</taxon>
        <taxon>Streptomyces</taxon>
    </lineage>
</organism>